<protein>
    <recommendedName>
        <fullName evidence="5">DUF11 domain-containing protein</fullName>
    </recommendedName>
</protein>
<feature type="transmembrane region" description="Helical" evidence="2">
    <location>
        <begin position="44"/>
        <end position="65"/>
    </location>
</feature>
<evidence type="ECO:0000313" key="4">
    <source>
        <dbReference type="Proteomes" id="UP000635606"/>
    </source>
</evidence>
<gene>
    <name evidence="3" type="ORF">Voc01_082840</name>
</gene>
<sequence length="377" mass="39168">MTDREDQLMTALFADLRREVAPHVRPAGAAAAAVTVRRRRRTRAVAGAALAVALLVGPAVGLAWARDRSDAVPDVGTPPSATATAASADPGTAPDLGDSVLQVPAWPAGIDSSCPSGQVRFSGGRAMRDGMFISMKLGGDPVPVDVDRDGRNEAVARIDCGIYTQVVVFSRTPDGAVTTVGRILATHVEGSDVQQIWRVEPVGPLTIRVDVGDVAGPEAQHQWRTYAWDGQRFVQSGGPTSFSGTPNTTDLALDAPSPMAMAATGGTWTGSLVVTLTNKGPNQATRLEVTLTFGVEVALGGPDADACGATATTRSTVYTCRFASLGPGASREFRWDVTASTSPRGKTTTVTANHGSATGESYQDLRPADNTVTVDSP</sequence>
<reference evidence="3" key="1">
    <citation type="submission" date="2021-01" db="EMBL/GenBank/DDBJ databases">
        <title>Whole genome shotgun sequence of Virgisporangium ochraceum NBRC 16418.</title>
        <authorList>
            <person name="Komaki H."/>
            <person name="Tamura T."/>
        </authorList>
    </citation>
    <scope>NUCLEOTIDE SEQUENCE</scope>
    <source>
        <strain evidence="3">NBRC 16418</strain>
    </source>
</reference>
<dbReference type="EMBL" id="BOPH01000113">
    <property type="protein sequence ID" value="GIJ73367.1"/>
    <property type="molecule type" value="Genomic_DNA"/>
</dbReference>
<keyword evidence="2" id="KW-0472">Membrane</keyword>
<comment type="caution">
    <text evidence="3">The sequence shown here is derived from an EMBL/GenBank/DDBJ whole genome shotgun (WGS) entry which is preliminary data.</text>
</comment>
<keyword evidence="2" id="KW-1133">Transmembrane helix</keyword>
<name>A0A8J4A096_9ACTN</name>
<evidence type="ECO:0000256" key="2">
    <source>
        <dbReference type="SAM" id="Phobius"/>
    </source>
</evidence>
<proteinExistence type="predicted"/>
<keyword evidence="4" id="KW-1185">Reference proteome</keyword>
<feature type="region of interest" description="Disordered" evidence="1">
    <location>
        <begin position="71"/>
        <end position="98"/>
    </location>
</feature>
<evidence type="ECO:0000256" key="1">
    <source>
        <dbReference type="SAM" id="MobiDB-lite"/>
    </source>
</evidence>
<evidence type="ECO:0008006" key="5">
    <source>
        <dbReference type="Google" id="ProtNLM"/>
    </source>
</evidence>
<keyword evidence="2" id="KW-0812">Transmembrane</keyword>
<organism evidence="3 4">
    <name type="scientific">Virgisporangium ochraceum</name>
    <dbReference type="NCBI Taxonomy" id="65505"/>
    <lineage>
        <taxon>Bacteria</taxon>
        <taxon>Bacillati</taxon>
        <taxon>Actinomycetota</taxon>
        <taxon>Actinomycetes</taxon>
        <taxon>Micromonosporales</taxon>
        <taxon>Micromonosporaceae</taxon>
        <taxon>Virgisporangium</taxon>
    </lineage>
</organism>
<feature type="compositionally biased region" description="Low complexity" evidence="1">
    <location>
        <begin position="77"/>
        <end position="95"/>
    </location>
</feature>
<feature type="region of interest" description="Disordered" evidence="1">
    <location>
        <begin position="339"/>
        <end position="377"/>
    </location>
</feature>
<evidence type="ECO:0000313" key="3">
    <source>
        <dbReference type="EMBL" id="GIJ73367.1"/>
    </source>
</evidence>
<feature type="compositionally biased region" description="Polar residues" evidence="1">
    <location>
        <begin position="339"/>
        <end position="361"/>
    </location>
</feature>
<accession>A0A8J4A096</accession>
<dbReference type="RefSeq" id="WP_203933185.1">
    <property type="nucleotide sequence ID" value="NZ_BOPH01000113.1"/>
</dbReference>
<dbReference type="AlphaFoldDB" id="A0A8J4A096"/>
<dbReference type="Proteomes" id="UP000635606">
    <property type="component" value="Unassembled WGS sequence"/>
</dbReference>